<evidence type="ECO:0000313" key="5">
    <source>
        <dbReference type="EMBL" id="KIM63706.1"/>
    </source>
</evidence>
<evidence type="ECO:0000313" key="6">
    <source>
        <dbReference type="Proteomes" id="UP000053989"/>
    </source>
</evidence>
<evidence type="ECO:0000259" key="4">
    <source>
        <dbReference type="Pfam" id="PF01878"/>
    </source>
</evidence>
<dbReference type="InterPro" id="IPR002740">
    <property type="entry name" value="EVE_domain"/>
</dbReference>
<dbReference type="SUPFAM" id="SSF88697">
    <property type="entry name" value="PUA domain-like"/>
    <property type="match status" value="1"/>
</dbReference>
<dbReference type="STRING" id="1036808.A0A0C3E6S1"/>
<dbReference type="EMBL" id="KN822033">
    <property type="protein sequence ID" value="KIM63706.1"/>
    <property type="molecule type" value="Genomic_DNA"/>
</dbReference>
<evidence type="ECO:0000256" key="1">
    <source>
        <dbReference type="ARBA" id="ARBA00004123"/>
    </source>
</evidence>
<reference evidence="6" key="2">
    <citation type="submission" date="2015-01" db="EMBL/GenBank/DDBJ databases">
        <title>Evolutionary Origins and Diversification of the Mycorrhizal Mutualists.</title>
        <authorList>
            <consortium name="DOE Joint Genome Institute"/>
            <consortium name="Mycorrhizal Genomics Consortium"/>
            <person name="Kohler A."/>
            <person name="Kuo A."/>
            <person name="Nagy L.G."/>
            <person name="Floudas D."/>
            <person name="Copeland A."/>
            <person name="Barry K.W."/>
            <person name="Cichocki N."/>
            <person name="Veneault-Fourrey C."/>
            <person name="LaButti K."/>
            <person name="Lindquist E.A."/>
            <person name="Lipzen A."/>
            <person name="Lundell T."/>
            <person name="Morin E."/>
            <person name="Murat C."/>
            <person name="Riley R."/>
            <person name="Ohm R."/>
            <person name="Sun H."/>
            <person name="Tunlid A."/>
            <person name="Henrissat B."/>
            <person name="Grigoriev I.V."/>
            <person name="Hibbett D.S."/>
            <person name="Martin F."/>
        </authorList>
    </citation>
    <scope>NUCLEOTIDE SEQUENCE [LARGE SCALE GENOMIC DNA]</scope>
    <source>
        <strain evidence="6">Foug A</strain>
    </source>
</reference>
<dbReference type="AlphaFoldDB" id="A0A0C3E6S1"/>
<dbReference type="InterPro" id="IPR052181">
    <property type="entry name" value="5hmC_binding"/>
</dbReference>
<evidence type="ECO:0000256" key="2">
    <source>
        <dbReference type="ARBA" id="ARBA00023242"/>
    </source>
</evidence>
<feature type="compositionally biased region" description="Basic and acidic residues" evidence="3">
    <location>
        <begin position="221"/>
        <end position="234"/>
    </location>
</feature>
<dbReference type="FunCoup" id="A0A0C3E6S1">
    <property type="interactions" value="278"/>
</dbReference>
<accession>A0A0C3E6S1</accession>
<dbReference type="GO" id="GO:0005634">
    <property type="term" value="C:nucleus"/>
    <property type="evidence" value="ECO:0007669"/>
    <property type="project" value="UniProtKB-SubCell"/>
</dbReference>
<comment type="subcellular location">
    <subcellularLocation>
        <location evidence="1">Nucleus</location>
    </subcellularLocation>
</comment>
<feature type="domain" description="EVE" evidence="4">
    <location>
        <begin position="2"/>
        <end position="176"/>
    </location>
</feature>
<dbReference type="InterPro" id="IPR047197">
    <property type="entry name" value="THYN1-like_EVE"/>
</dbReference>
<sequence>MNHWLMKAEPDSRLVKGKDVKFSVDDFEAAGTTAWEGVRNFEARNLMKEMVVGDKVLFYHSNCKNPGIAGFAEVCKEAYPDHTAWDSSHPYYDPKSDKEAPKWFMVDLKFTSRAPNSVSLSLLRYVSASSSHDHPKEIAYIGSDGIKVIKEMPLLNRGRLSVQRVSQECWDVIRQMAERGGWENISVLQKAGKRKAKLKPTEDLKTGKRDSRGATDVGDVAEQKSESRRTRLDHIGGLNGHKGRKRKLLEEEATSTDGPRRKSARAK</sequence>
<organism evidence="5 6">
    <name type="scientific">Scleroderma citrinum Foug A</name>
    <dbReference type="NCBI Taxonomy" id="1036808"/>
    <lineage>
        <taxon>Eukaryota</taxon>
        <taxon>Fungi</taxon>
        <taxon>Dikarya</taxon>
        <taxon>Basidiomycota</taxon>
        <taxon>Agaricomycotina</taxon>
        <taxon>Agaricomycetes</taxon>
        <taxon>Agaricomycetidae</taxon>
        <taxon>Boletales</taxon>
        <taxon>Sclerodermatineae</taxon>
        <taxon>Sclerodermataceae</taxon>
        <taxon>Scleroderma</taxon>
    </lineage>
</organism>
<dbReference type="HOGENOM" id="CLU_041799_1_1_1"/>
<proteinExistence type="predicted"/>
<dbReference type="PANTHER" id="PTHR14087:SF7">
    <property type="entry name" value="THYMOCYTE NUCLEAR PROTEIN 1"/>
    <property type="match status" value="1"/>
</dbReference>
<dbReference type="InParanoid" id="A0A0C3E6S1"/>
<name>A0A0C3E6S1_9AGAM</name>
<feature type="compositionally biased region" description="Basic and acidic residues" evidence="3">
    <location>
        <begin position="199"/>
        <end position="213"/>
    </location>
</feature>
<keyword evidence="6" id="KW-1185">Reference proteome</keyword>
<reference evidence="5 6" key="1">
    <citation type="submission" date="2014-04" db="EMBL/GenBank/DDBJ databases">
        <authorList>
            <consortium name="DOE Joint Genome Institute"/>
            <person name="Kuo A."/>
            <person name="Kohler A."/>
            <person name="Nagy L.G."/>
            <person name="Floudas D."/>
            <person name="Copeland A."/>
            <person name="Barry K.W."/>
            <person name="Cichocki N."/>
            <person name="Veneault-Fourrey C."/>
            <person name="LaButti K."/>
            <person name="Lindquist E.A."/>
            <person name="Lipzen A."/>
            <person name="Lundell T."/>
            <person name="Morin E."/>
            <person name="Murat C."/>
            <person name="Sun H."/>
            <person name="Tunlid A."/>
            <person name="Henrissat B."/>
            <person name="Grigoriev I.V."/>
            <person name="Hibbett D.S."/>
            <person name="Martin F."/>
            <person name="Nordberg H.P."/>
            <person name="Cantor M.N."/>
            <person name="Hua S.X."/>
        </authorList>
    </citation>
    <scope>NUCLEOTIDE SEQUENCE [LARGE SCALE GENOMIC DNA]</scope>
    <source>
        <strain evidence="5 6">Foug A</strain>
    </source>
</reference>
<gene>
    <name evidence="5" type="ORF">SCLCIDRAFT_1214097</name>
</gene>
<dbReference type="InterPro" id="IPR015947">
    <property type="entry name" value="PUA-like_sf"/>
</dbReference>
<protein>
    <recommendedName>
        <fullName evidence="4">EVE domain-containing protein</fullName>
    </recommendedName>
</protein>
<dbReference type="Pfam" id="PF01878">
    <property type="entry name" value="EVE"/>
    <property type="match status" value="1"/>
</dbReference>
<feature type="region of interest" description="Disordered" evidence="3">
    <location>
        <begin position="196"/>
        <end position="267"/>
    </location>
</feature>
<dbReference type="FunFam" id="3.10.590.10:FF:000006">
    <property type="entry name" value="Chromosome 7, whole genome shotgun sequence"/>
    <property type="match status" value="1"/>
</dbReference>
<evidence type="ECO:0000256" key="3">
    <source>
        <dbReference type="SAM" id="MobiDB-lite"/>
    </source>
</evidence>
<keyword evidence="2" id="KW-0539">Nucleus</keyword>
<dbReference type="Proteomes" id="UP000053989">
    <property type="component" value="Unassembled WGS sequence"/>
</dbReference>
<dbReference type="OrthoDB" id="41445at2759"/>
<dbReference type="PANTHER" id="PTHR14087">
    <property type="entry name" value="THYMOCYTE NUCLEAR PROTEIN 1"/>
    <property type="match status" value="1"/>
</dbReference>
<dbReference type="Gene3D" id="3.10.590.10">
    <property type="entry name" value="ph1033 like domains"/>
    <property type="match status" value="1"/>
</dbReference>
<dbReference type="CDD" id="cd21133">
    <property type="entry name" value="EVE"/>
    <property type="match status" value="1"/>
</dbReference>